<dbReference type="InterPro" id="IPR036412">
    <property type="entry name" value="HAD-like_sf"/>
</dbReference>
<evidence type="ECO:0000313" key="1">
    <source>
        <dbReference type="EMBL" id="SIS89639.1"/>
    </source>
</evidence>
<dbReference type="Gene3D" id="1.10.150.400">
    <property type="match status" value="1"/>
</dbReference>
<proteinExistence type="predicted"/>
<dbReference type="CDD" id="cd01427">
    <property type="entry name" value="HAD_like"/>
    <property type="match status" value="1"/>
</dbReference>
<dbReference type="AlphaFoldDB" id="A0A1N7MUV7"/>
<name>A0A1N7MUV7_9PROT</name>
<gene>
    <name evidence="1" type="ORF">SAMN05421779_104357</name>
</gene>
<sequence length="825" mass="90122">MKFPVFADLEPLIARGEITHFSFDVFDTFLLRRCALPVGVYERAYHHLPTADGDGQKARNYLQYRQNAEQEARYEALEYHDRHDVSISDIYRHFPPQPFGLKSSQRELLAVAEFAAEKELCFVHDQALALYLALQQAGVKVGFISDIYWPGDWLADLLTHCVPGLRWDFLYASCDYAKGKGNGLLELYLTEQKVKPQQAAHIGDNTSADIKPARALGMRSFYCPQMSPAEASVYQRESHVRDLFCTSFGVPLHQDGGVRALRRRVMAMLPEGNPLRQIGALTMGPVMLAFDRFVEQRLAALQAEPTADGAPRRVGVAFLARDGFFPLRVWQQRGHPPAAYLAINRRVAVIAGSYDHTGLERFFHAVPGVSAAVLEGFFKRSIPAITQYFARQPGGTASGKDFARALPALLSSDELLAVTDSVRASLLAYLRRQMPDLDSYTDLLLVDVGYGGTVQHALRKVFDQQGLPIRLHGAYMILAGEGFSGLADDDSAVGMLSDEVIAPHTSLALRRNVAILEQICSAPEGSVSAYDADGVEIREDDPRDPAQLQLCEEIRQGTYDFIRQHQALPPALWDHVLADPAHLRVWGSIALMRLLLVPTDDELLLLKDIKLDVNLGSQVQLPLLDVPISEALAAGKSALSLFRANSRLMWPAASLAMVSPQHGYLYSLFTAGLMPGDVFGEARCGSASLMLITDGQPQMVTVSCLRTAENLLRLRIPVSAGGTKTTVAIPLDELAPQGQIQSLMWSGGKTAAKAMADSEPVLLPLGQIQGANVTVERGLFAASGPQPHLLIEVPAGSQPVGLLTITARLEGQGRLLALNDQALAG</sequence>
<evidence type="ECO:0000313" key="2">
    <source>
        <dbReference type="Proteomes" id="UP000185678"/>
    </source>
</evidence>
<dbReference type="STRING" id="80876.SAMN05421779_104357"/>
<dbReference type="EMBL" id="FTOA01000004">
    <property type="protein sequence ID" value="SIS89639.1"/>
    <property type="molecule type" value="Genomic_DNA"/>
</dbReference>
<dbReference type="Proteomes" id="UP000185678">
    <property type="component" value="Unassembled WGS sequence"/>
</dbReference>
<dbReference type="OrthoDB" id="7215643at2"/>
<evidence type="ECO:0008006" key="3">
    <source>
        <dbReference type="Google" id="ProtNLM"/>
    </source>
</evidence>
<protein>
    <recommendedName>
        <fullName evidence="3">Haloacid dehalogenase superfamily, subfamily IA, variant 1 with third motif having Dx(3-4)D or Dx(3-4)E</fullName>
    </recommendedName>
</protein>
<keyword evidence="2" id="KW-1185">Reference proteome</keyword>
<dbReference type="Gene3D" id="3.40.50.1000">
    <property type="entry name" value="HAD superfamily/HAD-like"/>
    <property type="match status" value="1"/>
</dbReference>
<organism evidence="1 2">
    <name type="scientific">Insolitispirillum peregrinum</name>
    <dbReference type="NCBI Taxonomy" id="80876"/>
    <lineage>
        <taxon>Bacteria</taxon>
        <taxon>Pseudomonadati</taxon>
        <taxon>Pseudomonadota</taxon>
        <taxon>Alphaproteobacteria</taxon>
        <taxon>Rhodospirillales</taxon>
        <taxon>Novispirillaceae</taxon>
        <taxon>Insolitispirillum</taxon>
    </lineage>
</organism>
<reference evidence="1 2" key="1">
    <citation type="submission" date="2017-01" db="EMBL/GenBank/DDBJ databases">
        <authorList>
            <person name="Mah S.A."/>
            <person name="Swanson W.J."/>
            <person name="Moy G.W."/>
            <person name="Vacquier V.D."/>
        </authorList>
    </citation>
    <scope>NUCLEOTIDE SEQUENCE [LARGE SCALE GENOMIC DNA]</scope>
    <source>
        <strain evidence="1 2">DSM 11589</strain>
    </source>
</reference>
<dbReference type="SUPFAM" id="SSF56784">
    <property type="entry name" value="HAD-like"/>
    <property type="match status" value="1"/>
</dbReference>
<dbReference type="InterPro" id="IPR023214">
    <property type="entry name" value="HAD_sf"/>
</dbReference>
<dbReference type="RefSeq" id="WP_076400782.1">
    <property type="nucleotide sequence ID" value="NZ_FTOA01000004.1"/>
</dbReference>
<accession>A0A1N7MUV7</accession>